<evidence type="ECO:0000313" key="3">
    <source>
        <dbReference type="EMBL" id="KFB72534.1"/>
    </source>
</evidence>
<comment type="caution">
    <text evidence="3">The sequence shown here is derived from an EMBL/GenBank/DDBJ whole genome shotgun (WGS) entry which is preliminary data.</text>
</comment>
<dbReference type="EMBL" id="JDVG02000374">
    <property type="protein sequence ID" value="KFB72534.1"/>
    <property type="molecule type" value="Genomic_DNA"/>
</dbReference>
<gene>
    <name evidence="3" type="ORF">AW09_002267</name>
</gene>
<feature type="signal peptide" evidence="1">
    <location>
        <begin position="1"/>
        <end position="30"/>
    </location>
</feature>
<dbReference type="NCBIfam" id="TIGR02595">
    <property type="entry name" value="PEP_CTERM"/>
    <property type="match status" value="1"/>
</dbReference>
<reference evidence="3 4" key="1">
    <citation type="submission" date="2014-02" db="EMBL/GenBank/DDBJ databases">
        <title>Expanding our view of genomic diversity in Candidatus Accumulibacter clades.</title>
        <authorList>
            <person name="Skennerton C.T."/>
            <person name="Barr J.J."/>
            <person name="Slater F.R."/>
            <person name="Bond P.L."/>
            <person name="Tyson G.W."/>
        </authorList>
    </citation>
    <scope>NUCLEOTIDE SEQUENCE [LARGE SCALE GENOMIC DNA]</scope>
    <source>
        <strain evidence="4">BA-91</strain>
    </source>
</reference>
<dbReference type="AlphaFoldDB" id="A0A080M640"/>
<name>A0A080M640_9PROT</name>
<keyword evidence="1" id="KW-0732">Signal</keyword>
<dbReference type="Proteomes" id="UP000020077">
    <property type="component" value="Unassembled WGS sequence"/>
</dbReference>
<dbReference type="Pfam" id="PF07589">
    <property type="entry name" value="PEP-CTERM"/>
    <property type="match status" value="1"/>
</dbReference>
<accession>A0A080M640</accession>
<proteinExistence type="predicted"/>
<feature type="chain" id="PRO_5001750864" evidence="1">
    <location>
        <begin position="31"/>
        <end position="242"/>
    </location>
</feature>
<sequence length="242" mass="25146">MKNVIERNNGKLLTSIVVSTLAAFVGNADASMISVATGHSTAGVQASAEAYKNVVEAAVAGATAGYGTASPAVFNDISNHGLFGANSIYDIAFDFTIRFGVTPAQAGAWEFRAGTDFGLGGAVFIDGVALGFKTNDMWWAGSYGNPSQYFDYSSLLAAGNHVLQIYGLEHCCDGGQQAQFRAPGATFFTTFSSTDGLAAIPEPATFRTFGSRDGLAAIPEPATFALFGIGLLGLGAARRRKQ</sequence>
<dbReference type="NCBIfam" id="NF038118">
    <property type="entry name" value="PEP_CTERM_CCXG"/>
    <property type="match status" value="1"/>
</dbReference>
<evidence type="ECO:0000259" key="2">
    <source>
        <dbReference type="Pfam" id="PF07589"/>
    </source>
</evidence>
<feature type="domain" description="Ice-binding protein C-terminal" evidence="2">
    <location>
        <begin position="217"/>
        <end position="240"/>
    </location>
</feature>
<protein>
    <submittedName>
        <fullName evidence="3">PEP-CTERM motif protein</fullName>
    </submittedName>
</protein>
<organism evidence="3 4">
    <name type="scientific">Candidatus Accumulibacter phosphatis</name>
    <dbReference type="NCBI Taxonomy" id="327160"/>
    <lineage>
        <taxon>Bacteria</taxon>
        <taxon>Pseudomonadati</taxon>
        <taxon>Pseudomonadota</taxon>
        <taxon>Betaproteobacteria</taxon>
        <taxon>Candidatus Accumulibacter</taxon>
    </lineage>
</organism>
<evidence type="ECO:0000256" key="1">
    <source>
        <dbReference type="SAM" id="SignalP"/>
    </source>
</evidence>
<evidence type="ECO:0000313" key="4">
    <source>
        <dbReference type="Proteomes" id="UP000020077"/>
    </source>
</evidence>
<dbReference type="InterPro" id="IPR013424">
    <property type="entry name" value="Ice-binding_C"/>
</dbReference>